<dbReference type="EMBL" id="CP049263">
    <property type="protein sequence ID" value="QPH97053.1"/>
    <property type="molecule type" value="Genomic_DNA"/>
</dbReference>
<proteinExistence type="predicted"/>
<protein>
    <submittedName>
        <fullName evidence="1">Uncharacterized protein</fullName>
    </submittedName>
</protein>
<dbReference type="Proteomes" id="UP000594571">
    <property type="component" value="Chromosome"/>
</dbReference>
<evidence type="ECO:0000313" key="2">
    <source>
        <dbReference type="Proteomes" id="UP000594571"/>
    </source>
</evidence>
<reference evidence="1 2" key="2">
    <citation type="journal article" date="2020" name="Microb. Genom.">
        <title>Analysis of complete Campylobacter concisus genomes identifies genomospecies features, secretion systems and novel plasmids and their association with severe ulcerative colitis.</title>
        <authorList>
            <person name="Liu F."/>
            <person name="Chen S."/>
            <person name="Luu L.D.W."/>
            <person name="Lee S.A."/>
            <person name="Tay A.C.Y."/>
            <person name="Wu R."/>
            <person name="Riordan S.M."/>
            <person name="Lan R."/>
            <person name="Liu L."/>
            <person name="Zhang L."/>
        </authorList>
    </citation>
    <scope>NUCLEOTIDE SEQUENCE [LARGE SCALE GENOMIC DNA]</scope>
    <source>
        <strain evidence="1 2">H16O-S1</strain>
    </source>
</reference>
<evidence type="ECO:0000313" key="1">
    <source>
        <dbReference type="EMBL" id="QPH97053.1"/>
    </source>
</evidence>
<accession>A0A7S9RSF4</accession>
<dbReference type="AlphaFoldDB" id="A0A7S9RSF4"/>
<sequence length="198" mass="22925">MDKSSSLINNALKLSDINFNSFSHSKNWIGFFEIEDESWASGVDTALKLFDKYFNKFKNEVFVISALNYDDTNLSNETLEVKTLHDKFKKLGILQEPNEHFDLGLNSEILLPAICLRIDALRFNEIKDLAKLLMLYTYSLNEWCFFIFPSLNLALYPHDEKGFGCIGLNDDTKNGREFLKFCKKEKNAKVVLREQNTN</sequence>
<name>A0A7S9RSF4_9BACT</name>
<organism evidence="1 2">
    <name type="scientific">Campylobacter concisus</name>
    <dbReference type="NCBI Taxonomy" id="199"/>
    <lineage>
        <taxon>Bacteria</taxon>
        <taxon>Pseudomonadati</taxon>
        <taxon>Campylobacterota</taxon>
        <taxon>Epsilonproteobacteria</taxon>
        <taxon>Campylobacterales</taxon>
        <taxon>Campylobacteraceae</taxon>
        <taxon>Campylobacter</taxon>
    </lineage>
</organism>
<dbReference type="RefSeq" id="WP_107848128.1">
    <property type="nucleotide sequence ID" value="NZ_CP049234.1"/>
</dbReference>
<gene>
    <name evidence="1" type="ORF">CVS89_01950</name>
</gene>
<reference evidence="1 2" key="1">
    <citation type="journal article" date="2018" name="Emerg. Microbes Infect.">
        <title>Genomic analysis of oral Campylobacter concisus strains identified a potential bacterial molecular marker associated with active Crohn's disease.</title>
        <authorList>
            <person name="Liu F."/>
            <person name="Ma R."/>
            <person name="Tay C.Y.A."/>
            <person name="Octavia S."/>
            <person name="Lan R."/>
            <person name="Chung H.K.L."/>
            <person name="Riordan S.M."/>
            <person name="Grimm M.C."/>
            <person name="Leong R.W."/>
            <person name="Tanaka M.M."/>
            <person name="Connor S."/>
            <person name="Zhang L."/>
        </authorList>
    </citation>
    <scope>NUCLEOTIDE SEQUENCE [LARGE SCALE GENOMIC DNA]</scope>
    <source>
        <strain evidence="1 2">H16O-S1</strain>
    </source>
</reference>